<evidence type="ECO:0000313" key="1">
    <source>
        <dbReference type="EMBL" id="MBA4653420.1"/>
    </source>
</evidence>
<protein>
    <submittedName>
        <fullName evidence="1">Uncharacterized protein</fullName>
    </submittedName>
</protein>
<dbReference type="EMBL" id="GISG01179012">
    <property type="protein sequence ID" value="MBA4653420.1"/>
    <property type="molecule type" value="Transcribed_RNA"/>
</dbReference>
<name>A0A7C9DW47_OPUST</name>
<sequence length="207" mass="23453">MKRPPDPYSPLLTCFQFSSSPNILLLTDFFSTPYYGRFLSLFHPRFGSFLWLCRPDVCLDMIAVSVRCFRFSAPCVLPYGSGSVPYPGFYGDRLDFDVHAFWATVEPSSDPEDHAVRGQGECSFYDFLNFLSYFLLPSHNLCLTFSRSIPLWEYCDNVPNALLLAPSPEDFSRGDDFLIAIFSSSLLGLSFQRSEKGFENIFAGFAP</sequence>
<organism evidence="1">
    <name type="scientific">Opuntia streptacantha</name>
    <name type="common">Prickly pear cactus</name>
    <name type="synonym">Opuntia cardona</name>
    <dbReference type="NCBI Taxonomy" id="393608"/>
    <lineage>
        <taxon>Eukaryota</taxon>
        <taxon>Viridiplantae</taxon>
        <taxon>Streptophyta</taxon>
        <taxon>Embryophyta</taxon>
        <taxon>Tracheophyta</taxon>
        <taxon>Spermatophyta</taxon>
        <taxon>Magnoliopsida</taxon>
        <taxon>eudicotyledons</taxon>
        <taxon>Gunneridae</taxon>
        <taxon>Pentapetalae</taxon>
        <taxon>Caryophyllales</taxon>
        <taxon>Cactineae</taxon>
        <taxon>Cactaceae</taxon>
        <taxon>Opuntioideae</taxon>
        <taxon>Opuntia</taxon>
    </lineage>
</organism>
<reference evidence="1" key="1">
    <citation type="journal article" date="2013" name="J. Plant Res.">
        <title>Effect of fungi and light on seed germination of three Opuntia species from semiarid lands of central Mexico.</title>
        <authorList>
            <person name="Delgado-Sanchez P."/>
            <person name="Jimenez-Bremont J.F."/>
            <person name="Guerrero-Gonzalez Mde L."/>
            <person name="Flores J."/>
        </authorList>
    </citation>
    <scope>NUCLEOTIDE SEQUENCE</scope>
    <source>
        <tissue evidence="1">Cladode</tissue>
    </source>
</reference>
<reference evidence="1" key="2">
    <citation type="submission" date="2020-07" db="EMBL/GenBank/DDBJ databases">
        <authorList>
            <person name="Vera ALvarez R."/>
            <person name="Arias-Moreno D.M."/>
            <person name="Jimenez-Jacinto V."/>
            <person name="Jimenez-Bremont J.F."/>
            <person name="Swaminathan K."/>
            <person name="Moose S.P."/>
            <person name="Guerrero-Gonzalez M.L."/>
            <person name="Marino-Ramirez L."/>
            <person name="Landsman D."/>
            <person name="Rodriguez-Kessler M."/>
            <person name="Delgado-Sanchez P."/>
        </authorList>
    </citation>
    <scope>NUCLEOTIDE SEQUENCE</scope>
    <source>
        <tissue evidence="1">Cladode</tissue>
    </source>
</reference>
<dbReference type="AlphaFoldDB" id="A0A7C9DW47"/>
<proteinExistence type="predicted"/>
<accession>A0A7C9DW47</accession>